<dbReference type="EMBL" id="CP002299">
    <property type="protein sequence ID" value="ADP83993.1"/>
    <property type="molecule type" value="Genomic_DNA"/>
</dbReference>
<gene>
    <name evidence="4" type="ordered locus">FraEuI1c_6009</name>
</gene>
<dbReference type="AlphaFoldDB" id="E3IZS5"/>
<dbReference type="InParanoid" id="E3IZS5"/>
<protein>
    <recommendedName>
        <fullName evidence="3">N,N-dimethylformamidase beta subunit-like C-terminal domain-containing protein</fullName>
    </recommendedName>
</protein>
<keyword evidence="2" id="KW-0812">Transmembrane</keyword>
<feature type="transmembrane region" description="Helical" evidence="2">
    <location>
        <begin position="12"/>
        <end position="30"/>
    </location>
</feature>
<keyword evidence="2" id="KW-1133">Transmembrane helix</keyword>
<evidence type="ECO:0000313" key="4">
    <source>
        <dbReference type="EMBL" id="ADP83993.1"/>
    </source>
</evidence>
<evidence type="ECO:0000256" key="1">
    <source>
        <dbReference type="SAM" id="MobiDB-lite"/>
    </source>
</evidence>
<feature type="compositionally biased region" description="Polar residues" evidence="1">
    <location>
        <begin position="365"/>
        <end position="374"/>
    </location>
</feature>
<feature type="compositionally biased region" description="Basic and acidic residues" evidence="1">
    <location>
        <begin position="344"/>
        <end position="362"/>
    </location>
</feature>
<sequence>MVAWPRRAGPAAALTAVILVVLIVVAWLVWPTGSTGTPSAGGSSPPTTSGADGVVSRAIVAENARPGTTAWQISAPDPTGIEGFTDRVSAAPGATVRLFVSTQESRFHIEAYRMGYYRGTGARLVWRSAQLPGRRQATCPVAAHVNMVSCAGWTPTMTVRISPDFVPGDYLLKLVGTSAGAQSYVPLTVVDPASRAAYLVKNDVYTWQAWNPYGGYDFYTGIGSCPAGGYPLCSRARTVSFDRPYGYGQGAGDFLSNEYPLIRFAEQRGLDVTYATDTDVEHDPALVTRHRALLSLGHDECWSLGEREAAMNAARQGVNIAFFAASPVLRHVRLEPSALGPSRQEVDYRNSSDDPLDGHGDPRQVTGNTWSSPPANWSEVPFVGEAYAGYIEPGQPAAPLIIGPSSTWIYRGLRLPPGTAVPNALGSDFDQFDPGSHPANLEILAHSPIPRNGTQTSRAAPYSDMTYYTDPASDAGVFDSGINSWIPDLTPCPPGTQAAACPATTVSTMTANLFALFGRGPAGHYQPSQANWSQYYP</sequence>
<reference evidence="4 5" key="1">
    <citation type="submission" date="2010-10" db="EMBL/GenBank/DDBJ databases">
        <title>Complete sequence of Frankia sp. EuI1c.</title>
        <authorList>
            <consortium name="US DOE Joint Genome Institute"/>
            <person name="Lucas S."/>
            <person name="Copeland A."/>
            <person name="Lapidus A."/>
            <person name="Cheng J.-F."/>
            <person name="Bruce D."/>
            <person name="Goodwin L."/>
            <person name="Pitluck S."/>
            <person name="Chertkov O."/>
            <person name="Detter J.C."/>
            <person name="Han C."/>
            <person name="Tapia R."/>
            <person name="Land M."/>
            <person name="Hauser L."/>
            <person name="Jeffries C."/>
            <person name="Kyrpides N."/>
            <person name="Ivanova N."/>
            <person name="Mikhailova N."/>
            <person name="Beauchemin N."/>
            <person name="Sen A."/>
            <person name="Sur S.A."/>
            <person name="Gtari M."/>
            <person name="Wall L."/>
            <person name="Tisa L."/>
            <person name="Woyke T."/>
        </authorList>
    </citation>
    <scope>NUCLEOTIDE SEQUENCE [LARGE SCALE GENOMIC DNA]</scope>
    <source>
        <strain evidence="5">DSM 45817 / CECT 9037 / EuI1c</strain>
    </source>
</reference>
<organism evidence="4 5">
    <name type="scientific">Pseudofrankia inefficax (strain DSM 45817 / CECT 9037 / DDB 130130 / EuI1c)</name>
    <name type="common">Frankia inefficax</name>
    <dbReference type="NCBI Taxonomy" id="298654"/>
    <lineage>
        <taxon>Bacteria</taxon>
        <taxon>Bacillati</taxon>
        <taxon>Actinomycetota</taxon>
        <taxon>Actinomycetes</taxon>
        <taxon>Frankiales</taxon>
        <taxon>Frankiaceae</taxon>
        <taxon>Pseudofrankia</taxon>
    </lineage>
</organism>
<dbReference type="HOGENOM" id="CLU_030803_0_0_11"/>
<dbReference type="InterPro" id="IPR046540">
    <property type="entry name" value="DMFA2_C"/>
</dbReference>
<evidence type="ECO:0000313" key="5">
    <source>
        <dbReference type="Proteomes" id="UP000002484"/>
    </source>
</evidence>
<dbReference type="Pfam" id="PF20254">
    <property type="entry name" value="DMFA2_C"/>
    <property type="match status" value="1"/>
</dbReference>
<dbReference type="Proteomes" id="UP000002484">
    <property type="component" value="Chromosome"/>
</dbReference>
<evidence type="ECO:0000256" key="2">
    <source>
        <dbReference type="SAM" id="Phobius"/>
    </source>
</evidence>
<dbReference type="STRING" id="298654.FraEuI1c_6009"/>
<dbReference type="RefSeq" id="WP_013427111.1">
    <property type="nucleotide sequence ID" value="NC_014666.1"/>
</dbReference>
<proteinExistence type="predicted"/>
<keyword evidence="5" id="KW-1185">Reference proteome</keyword>
<keyword evidence="2" id="KW-0472">Membrane</keyword>
<evidence type="ECO:0000259" key="3">
    <source>
        <dbReference type="Pfam" id="PF20254"/>
    </source>
</evidence>
<dbReference type="KEGG" id="fri:FraEuI1c_6009"/>
<accession>E3IZS5</accession>
<dbReference type="eggNOG" id="COG3266">
    <property type="taxonomic scope" value="Bacteria"/>
</dbReference>
<feature type="domain" description="N,N-dimethylformamidase beta subunit-like C-terminal" evidence="3">
    <location>
        <begin position="109"/>
        <end position="490"/>
    </location>
</feature>
<dbReference type="OrthoDB" id="505641at2"/>
<name>E3IZS5_PSEI1</name>
<feature type="region of interest" description="Disordered" evidence="1">
    <location>
        <begin position="340"/>
        <end position="374"/>
    </location>
</feature>